<evidence type="ECO:0000313" key="2">
    <source>
        <dbReference type="EMBL" id="CAE7231328.1"/>
    </source>
</evidence>
<evidence type="ECO:0000313" key="3">
    <source>
        <dbReference type="Proteomes" id="UP000604046"/>
    </source>
</evidence>
<comment type="caution">
    <text evidence="2">The sequence shown here is derived from an EMBL/GenBank/DDBJ whole genome shotgun (WGS) entry which is preliminary data.</text>
</comment>
<feature type="region of interest" description="Disordered" evidence="1">
    <location>
        <begin position="1"/>
        <end position="38"/>
    </location>
</feature>
<gene>
    <name evidence="2" type="primary">Uap1</name>
    <name evidence="2" type="ORF">SNAT2548_LOCUS9475</name>
</gene>
<sequence length="235" mass="24687">RSAAGVPEAPHDPAAAPTSPEKATGEELEGVQPPFGASSASAADFHYLLGRTSQHQVKHSLRDEGCDANQQDPSRRRGRRQRKGADDEVVVPENFQPGDSVRVEKGGKQYEVSLSHAMKPGETLKIAVEKDSGVGGSLGTTASSAVRLVIPSTSSEASPSSLGVTTLGSTSLLPGPGVYAPLFASSPLPGAGAEIVHLSSTDAVLRWGNRVEWLHGTDTVERWLRSLERVPAVLQ</sequence>
<dbReference type="AlphaFoldDB" id="A0A812KKL9"/>
<feature type="region of interest" description="Disordered" evidence="1">
    <location>
        <begin position="51"/>
        <end position="88"/>
    </location>
</feature>
<accession>A0A812KKL9</accession>
<reference evidence="2" key="1">
    <citation type="submission" date="2021-02" db="EMBL/GenBank/DDBJ databases">
        <authorList>
            <person name="Dougan E. K."/>
            <person name="Rhodes N."/>
            <person name="Thang M."/>
            <person name="Chan C."/>
        </authorList>
    </citation>
    <scope>NUCLEOTIDE SEQUENCE</scope>
</reference>
<dbReference type="EMBL" id="CAJNDS010000740">
    <property type="protein sequence ID" value="CAE7231328.1"/>
    <property type="molecule type" value="Genomic_DNA"/>
</dbReference>
<protein>
    <submittedName>
        <fullName evidence="2">Uap1 protein</fullName>
    </submittedName>
</protein>
<feature type="non-terminal residue" evidence="2">
    <location>
        <position position="1"/>
    </location>
</feature>
<organism evidence="2 3">
    <name type="scientific">Symbiodinium natans</name>
    <dbReference type="NCBI Taxonomy" id="878477"/>
    <lineage>
        <taxon>Eukaryota</taxon>
        <taxon>Sar</taxon>
        <taxon>Alveolata</taxon>
        <taxon>Dinophyceae</taxon>
        <taxon>Suessiales</taxon>
        <taxon>Symbiodiniaceae</taxon>
        <taxon>Symbiodinium</taxon>
    </lineage>
</organism>
<proteinExistence type="predicted"/>
<evidence type="ECO:0000256" key="1">
    <source>
        <dbReference type="SAM" id="MobiDB-lite"/>
    </source>
</evidence>
<name>A0A812KKL9_9DINO</name>
<keyword evidence="3" id="KW-1185">Reference proteome</keyword>
<dbReference type="Proteomes" id="UP000604046">
    <property type="component" value="Unassembled WGS sequence"/>
</dbReference>